<dbReference type="InterPro" id="IPR032687">
    <property type="entry name" value="AraC-type_N"/>
</dbReference>
<evidence type="ECO:0000256" key="2">
    <source>
        <dbReference type="ARBA" id="ARBA00023125"/>
    </source>
</evidence>
<feature type="domain" description="HTH araC/xylS-type" evidence="4">
    <location>
        <begin position="236"/>
        <end position="334"/>
    </location>
</feature>
<keyword evidence="6" id="KW-1185">Reference proteome</keyword>
<protein>
    <submittedName>
        <fullName evidence="5">AraC family transcriptional regulator</fullName>
    </submittedName>
</protein>
<reference evidence="5 6" key="1">
    <citation type="submission" date="2022-10" db="EMBL/GenBank/DDBJ databases">
        <title>High-quality genome sequences of two octocoral-associated bacteria, Endozoicomonas euniceicola EF212 and Endozoicomonas gorgoniicola PS125.</title>
        <authorList>
            <person name="Chiou Y.-J."/>
            <person name="Chen Y.-H."/>
        </authorList>
    </citation>
    <scope>NUCLEOTIDE SEQUENCE [LARGE SCALE GENOMIC DNA]</scope>
    <source>
        <strain evidence="5 6">PS125</strain>
    </source>
</reference>
<dbReference type="PANTHER" id="PTHR47894:SF1">
    <property type="entry name" value="HTH-TYPE TRANSCRIPTIONAL REGULATOR VQSM"/>
    <property type="match status" value="1"/>
</dbReference>
<keyword evidence="3" id="KW-0804">Transcription</keyword>
<dbReference type="PRINTS" id="PR00032">
    <property type="entry name" value="HTHARAC"/>
</dbReference>
<dbReference type="SUPFAM" id="SSF46689">
    <property type="entry name" value="Homeodomain-like"/>
    <property type="match status" value="1"/>
</dbReference>
<proteinExistence type="predicted"/>
<dbReference type="PANTHER" id="PTHR47894">
    <property type="entry name" value="HTH-TYPE TRANSCRIPTIONAL REGULATOR GADX"/>
    <property type="match status" value="1"/>
</dbReference>
<keyword evidence="1" id="KW-0805">Transcription regulation</keyword>
<evidence type="ECO:0000313" key="6">
    <source>
        <dbReference type="Proteomes" id="UP001209854"/>
    </source>
</evidence>
<evidence type="ECO:0000256" key="3">
    <source>
        <dbReference type="ARBA" id="ARBA00023163"/>
    </source>
</evidence>
<evidence type="ECO:0000256" key="1">
    <source>
        <dbReference type="ARBA" id="ARBA00023015"/>
    </source>
</evidence>
<accession>A0ABT3MYH4</accession>
<comment type="caution">
    <text evidence="5">The sequence shown here is derived from an EMBL/GenBank/DDBJ whole genome shotgun (WGS) entry which is preliminary data.</text>
</comment>
<evidence type="ECO:0000259" key="4">
    <source>
        <dbReference type="PROSITE" id="PS01124"/>
    </source>
</evidence>
<dbReference type="Proteomes" id="UP001209854">
    <property type="component" value="Unassembled WGS sequence"/>
</dbReference>
<dbReference type="InterPro" id="IPR018060">
    <property type="entry name" value="HTH_AraC"/>
</dbReference>
<dbReference type="PROSITE" id="PS01124">
    <property type="entry name" value="HTH_ARAC_FAMILY_2"/>
    <property type="match status" value="1"/>
</dbReference>
<organism evidence="5 6">
    <name type="scientific">Endozoicomonas gorgoniicola</name>
    <dbReference type="NCBI Taxonomy" id="1234144"/>
    <lineage>
        <taxon>Bacteria</taxon>
        <taxon>Pseudomonadati</taxon>
        <taxon>Pseudomonadota</taxon>
        <taxon>Gammaproteobacteria</taxon>
        <taxon>Oceanospirillales</taxon>
        <taxon>Endozoicomonadaceae</taxon>
        <taxon>Endozoicomonas</taxon>
    </lineage>
</organism>
<gene>
    <name evidence="5" type="ORF">NX722_17720</name>
</gene>
<dbReference type="Pfam" id="PF12625">
    <property type="entry name" value="Arabinose_bd"/>
    <property type="match status" value="1"/>
</dbReference>
<evidence type="ECO:0000313" key="5">
    <source>
        <dbReference type="EMBL" id="MCW7554426.1"/>
    </source>
</evidence>
<dbReference type="Pfam" id="PF12833">
    <property type="entry name" value="HTH_18"/>
    <property type="match status" value="1"/>
</dbReference>
<sequence length="335" mass="37715">MAQGSKVTPFSIHKGWRELIQQAARSIELPLEPQQAHTGDIDDIRDTKKMLVQACKASGDPLFLARIAQGVQPLTFGCYSLSLWLAPNLATLLKNASDYCAYLSMPLRLQYHQTDTGDAELWLLSSQPFDEETRVSHLGITLYLAVLLKFIHQATSEPVTDIEVQMGQVACSEPVLQQFAAYCQCSITLNHPVRKICIRAEHLQTPLKHGDSELYLGVLSLLRSQVEQISEQNIVMQVYRVLDSKPSLADLSEKQVASELFISSRTLNRRLAALGMSYRALLEKYRFEKALLLMRDPDITMTDIAFRLGFSDLSAFSRAFKRWSGVSPSQSRQHQ</sequence>
<dbReference type="SMART" id="SM00342">
    <property type="entry name" value="HTH_ARAC"/>
    <property type="match status" value="1"/>
</dbReference>
<dbReference type="Gene3D" id="1.10.10.60">
    <property type="entry name" value="Homeodomain-like"/>
    <property type="match status" value="1"/>
</dbReference>
<dbReference type="InterPro" id="IPR020449">
    <property type="entry name" value="Tscrpt_reg_AraC-type_HTH"/>
</dbReference>
<dbReference type="RefSeq" id="WP_262564181.1">
    <property type="nucleotide sequence ID" value="NZ_JAPFCC010000001.1"/>
</dbReference>
<dbReference type="EMBL" id="JAPFCC010000001">
    <property type="protein sequence ID" value="MCW7554426.1"/>
    <property type="molecule type" value="Genomic_DNA"/>
</dbReference>
<name>A0ABT3MYH4_9GAMM</name>
<keyword evidence="2" id="KW-0238">DNA-binding</keyword>
<dbReference type="InterPro" id="IPR009057">
    <property type="entry name" value="Homeodomain-like_sf"/>
</dbReference>